<feature type="compositionally biased region" description="Polar residues" evidence="1">
    <location>
        <begin position="160"/>
        <end position="170"/>
    </location>
</feature>
<accession>A0ABD0JLM2</accession>
<feature type="compositionally biased region" description="Polar residues" evidence="1">
    <location>
        <begin position="1"/>
        <end position="10"/>
    </location>
</feature>
<feature type="compositionally biased region" description="Basic and acidic residues" evidence="1">
    <location>
        <begin position="131"/>
        <end position="146"/>
    </location>
</feature>
<feature type="compositionally biased region" description="Basic and acidic residues" evidence="1">
    <location>
        <begin position="208"/>
        <end position="220"/>
    </location>
</feature>
<dbReference type="EMBL" id="JACVVK020000401">
    <property type="protein sequence ID" value="KAK7475585.1"/>
    <property type="molecule type" value="Genomic_DNA"/>
</dbReference>
<name>A0ABD0JLM2_9CAEN</name>
<feature type="non-terminal residue" evidence="2">
    <location>
        <position position="343"/>
    </location>
</feature>
<comment type="caution">
    <text evidence="2">The sequence shown here is derived from an EMBL/GenBank/DDBJ whole genome shotgun (WGS) entry which is preliminary data.</text>
</comment>
<gene>
    <name evidence="2" type="ORF">BaRGS_00033174</name>
</gene>
<evidence type="ECO:0000313" key="2">
    <source>
        <dbReference type="EMBL" id="KAK7475585.1"/>
    </source>
</evidence>
<feature type="region of interest" description="Disordered" evidence="1">
    <location>
        <begin position="1"/>
        <end position="24"/>
    </location>
</feature>
<feature type="compositionally biased region" description="Basic and acidic residues" evidence="1">
    <location>
        <begin position="243"/>
        <end position="266"/>
    </location>
</feature>
<evidence type="ECO:0000256" key="1">
    <source>
        <dbReference type="SAM" id="MobiDB-lite"/>
    </source>
</evidence>
<proteinExistence type="predicted"/>
<evidence type="ECO:0008006" key="4">
    <source>
        <dbReference type="Google" id="ProtNLM"/>
    </source>
</evidence>
<reference evidence="2 3" key="1">
    <citation type="journal article" date="2023" name="Sci. Data">
        <title>Genome assembly of the Korean intertidal mud-creeper Batillaria attramentaria.</title>
        <authorList>
            <person name="Patra A.K."/>
            <person name="Ho P.T."/>
            <person name="Jun S."/>
            <person name="Lee S.J."/>
            <person name="Kim Y."/>
            <person name="Won Y.J."/>
        </authorList>
    </citation>
    <scope>NUCLEOTIDE SEQUENCE [LARGE SCALE GENOMIC DNA]</scope>
    <source>
        <strain evidence="2">Wonlab-2016</strain>
    </source>
</reference>
<dbReference type="AlphaFoldDB" id="A0ABD0JLM2"/>
<organism evidence="2 3">
    <name type="scientific">Batillaria attramentaria</name>
    <dbReference type="NCBI Taxonomy" id="370345"/>
    <lineage>
        <taxon>Eukaryota</taxon>
        <taxon>Metazoa</taxon>
        <taxon>Spiralia</taxon>
        <taxon>Lophotrochozoa</taxon>
        <taxon>Mollusca</taxon>
        <taxon>Gastropoda</taxon>
        <taxon>Caenogastropoda</taxon>
        <taxon>Sorbeoconcha</taxon>
        <taxon>Cerithioidea</taxon>
        <taxon>Batillariidae</taxon>
        <taxon>Batillaria</taxon>
    </lineage>
</organism>
<feature type="compositionally biased region" description="Low complexity" evidence="1">
    <location>
        <begin position="323"/>
        <end position="343"/>
    </location>
</feature>
<feature type="compositionally biased region" description="Low complexity" evidence="1">
    <location>
        <begin position="270"/>
        <end position="303"/>
    </location>
</feature>
<feature type="region of interest" description="Disordered" evidence="1">
    <location>
        <begin position="127"/>
        <end position="343"/>
    </location>
</feature>
<sequence>MCDRTFQSEGQLKRHQMADGHLPSAVMKAPSMNAQRYDEEEEESEGALNPLPKSACPFCSMIYQEQLEFTDDHGRSKMHLNALERLGMLPVGSFDRRRQGAVSSSTTAKGPAVTACHMVKVGTEGLSSVHETIRTSHDSPTKDPLKSVEAGGISGKHVPQTESLHSSKAASSPPKVQRTISSGNVSADGGDAPTRGQKALQFLNMQRDNAEKKRDTEREGLSQAKKPKLQHMVLHSIDSDADGDSHLVIDEDQGESSRNKPSDGHGHALSVPSKQVVSSSSSSEVAAAQSTSTVSSVSSVMTQRTVFVWQKSKESEAVGVKESAGGATTQTKTTTTVQGSASE</sequence>
<keyword evidence="3" id="KW-1185">Reference proteome</keyword>
<evidence type="ECO:0000313" key="3">
    <source>
        <dbReference type="Proteomes" id="UP001519460"/>
    </source>
</evidence>
<protein>
    <recommendedName>
        <fullName evidence="4">C2H2-type domain-containing protein</fullName>
    </recommendedName>
</protein>
<dbReference type="Proteomes" id="UP001519460">
    <property type="component" value="Unassembled WGS sequence"/>
</dbReference>